<accession>A0ABY8L5Z3</accession>
<organism evidence="3 4">
    <name type="scientific">Tenacibaculum tangerinum</name>
    <dbReference type="NCBI Taxonomy" id="3038772"/>
    <lineage>
        <taxon>Bacteria</taxon>
        <taxon>Pseudomonadati</taxon>
        <taxon>Bacteroidota</taxon>
        <taxon>Flavobacteriia</taxon>
        <taxon>Flavobacteriales</taxon>
        <taxon>Flavobacteriaceae</taxon>
        <taxon>Tenacibaculum</taxon>
    </lineage>
</organism>
<reference evidence="3 4" key="1">
    <citation type="submission" date="2023-04" db="EMBL/GenBank/DDBJ databases">
        <title>Tenacibaculum tangerinum sp. nov., isolated from sea tidal flat of South Korea.</title>
        <authorList>
            <person name="Lee S.H."/>
            <person name="Kim J.-J."/>
        </authorList>
    </citation>
    <scope>NUCLEOTIDE SEQUENCE [LARGE SCALE GENOMIC DNA]</scope>
    <source>
        <strain evidence="3 4">GRR-S3-23</strain>
    </source>
</reference>
<dbReference type="PANTHER" id="PTHR31793:SF27">
    <property type="entry name" value="NOVEL THIOESTERASE SUPERFAMILY DOMAIN AND SAPOSIN A-TYPE DOMAIN CONTAINING PROTEIN (0610012H03RIK)"/>
    <property type="match status" value="1"/>
</dbReference>
<evidence type="ECO:0000313" key="4">
    <source>
        <dbReference type="Proteomes" id="UP001232001"/>
    </source>
</evidence>
<name>A0ABY8L5Z3_9FLAO</name>
<dbReference type="Pfam" id="PF13279">
    <property type="entry name" value="4HBT_2"/>
    <property type="match status" value="1"/>
</dbReference>
<dbReference type="Gene3D" id="3.10.129.10">
    <property type="entry name" value="Hotdog Thioesterase"/>
    <property type="match status" value="1"/>
</dbReference>
<dbReference type="NCBIfam" id="TIGR00051">
    <property type="entry name" value="YbgC/FadM family acyl-CoA thioesterase"/>
    <property type="match status" value="1"/>
</dbReference>
<evidence type="ECO:0000313" key="3">
    <source>
        <dbReference type="EMBL" id="WGH75783.1"/>
    </source>
</evidence>
<dbReference type="PROSITE" id="PS01328">
    <property type="entry name" value="4HBCOA_THIOESTERASE"/>
    <property type="match status" value="1"/>
</dbReference>
<dbReference type="InterPro" id="IPR029069">
    <property type="entry name" value="HotDog_dom_sf"/>
</dbReference>
<dbReference type="InterPro" id="IPR006684">
    <property type="entry name" value="YbgC/YbaW"/>
</dbReference>
<evidence type="ECO:0000256" key="1">
    <source>
        <dbReference type="ARBA" id="ARBA00005953"/>
    </source>
</evidence>
<proteinExistence type="inferred from homology"/>
<evidence type="ECO:0000256" key="2">
    <source>
        <dbReference type="ARBA" id="ARBA00022801"/>
    </source>
</evidence>
<dbReference type="CDD" id="cd00586">
    <property type="entry name" value="4HBT"/>
    <property type="match status" value="1"/>
</dbReference>
<sequence length="139" mass="16002">MQKHYTSIRVRYAETDQMGVVYHGNYAQFFEIGRTEWLRSLGATYKYMEKTGIMLPVISLSCNFKKSALYDDELTITTILKKIPSVKIEFDYEITNQNNELICTGNSVLAFINSQTKKPTRCPDYILGKLAPLKDQTNK</sequence>
<comment type="similarity">
    <text evidence="1">Belongs to the 4-hydroxybenzoyl-CoA thioesterase family.</text>
</comment>
<dbReference type="Proteomes" id="UP001232001">
    <property type="component" value="Chromosome"/>
</dbReference>
<dbReference type="InterPro" id="IPR008272">
    <property type="entry name" value="HB-CoA_thioesterase_AS"/>
</dbReference>
<protein>
    <submittedName>
        <fullName evidence="3">Thioesterase family protein</fullName>
        <ecNumber evidence="3">3.1.2.-</ecNumber>
    </submittedName>
</protein>
<dbReference type="GO" id="GO:0016787">
    <property type="term" value="F:hydrolase activity"/>
    <property type="evidence" value="ECO:0007669"/>
    <property type="project" value="UniProtKB-KW"/>
</dbReference>
<keyword evidence="4" id="KW-1185">Reference proteome</keyword>
<dbReference type="EC" id="3.1.2.-" evidence="3"/>
<dbReference type="InterPro" id="IPR050563">
    <property type="entry name" value="4-hydroxybenzoyl-CoA_TE"/>
</dbReference>
<dbReference type="RefSeq" id="WP_279651656.1">
    <property type="nucleotide sequence ID" value="NZ_CP122539.1"/>
</dbReference>
<gene>
    <name evidence="3" type="ORF">P8625_01060</name>
</gene>
<dbReference type="EMBL" id="CP122539">
    <property type="protein sequence ID" value="WGH75783.1"/>
    <property type="molecule type" value="Genomic_DNA"/>
</dbReference>
<dbReference type="PIRSF" id="PIRSF003230">
    <property type="entry name" value="YbgC"/>
    <property type="match status" value="1"/>
</dbReference>
<dbReference type="SUPFAM" id="SSF54637">
    <property type="entry name" value="Thioesterase/thiol ester dehydrase-isomerase"/>
    <property type="match status" value="1"/>
</dbReference>
<keyword evidence="2 3" id="KW-0378">Hydrolase</keyword>
<dbReference type="PANTHER" id="PTHR31793">
    <property type="entry name" value="4-HYDROXYBENZOYL-COA THIOESTERASE FAMILY MEMBER"/>
    <property type="match status" value="1"/>
</dbReference>